<dbReference type="AlphaFoldDB" id="A0A9X0UCM0"/>
<evidence type="ECO:0000313" key="3">
    <source>
        <dbReference type="EMBL" id="MBC4014621.1"/>
    </source>
</evidence>
<proteinExistence type="predicted"/>
<dbReference type="Proteomes" id="UP000600101">
    <property type="component" value="Unassembled WGS sequence"/>
</dbReference>
<protein>
    <submittedName>
        <fullName evidence="3">DUF4145 domain-containing protein</fullName>
    </submittedName>
</protein>
<gene>
    <name evidence="3" type="ORF">H7965_04720</name>
</gene>
<dbReference type="InterPro" id="IPR025285">
    <property type="entry name" value="DUF4145"/>
</dbReference>
<evidence type="ECO:0000259" key="2">
    <source>
        <dbReference type="Pfam" id="PF13643"/>
    </source>
</evidence>
<feature type="domain" description="DUF4145" evidence="2">
    <location>
        <begin position="128"/>
        <end position="220"/>
    </location>
</feature>
<dbReference type="Pfam" id="PF13643">
    <property type="entry name" value="DUF4145"/>
    <property type="match status" value="1"/>
</dbReference>
<sequence>MSLNRSEWDDLFESFPAWLCPTCQMGRLRVKAPVPVCETGPSIAAKDDPNWQPDWVIKRFACFAECNDGDCKEVVAISGNVVRPDVYNDKYGFVPGGDYYKIASIVPAPLPFMLGEEVPSDVTAAVKAASTLIWADSEAAANKIRIAVEHFLNERKVPKSTINKKRKRQSLSLHTRIEKYKAKNKDLANHLMALKWIGNNGSHTAALKRKDVLDGFQILHHIIDEAYYKTRIKLTELSKDIIKRKGRPKVRRKLKPLSRTSRKRSV</sequence>
<accession>A0A9X0UCM0</accession>
<dbReference type="RefSeq" id="WP_186769376.1">
    <property type="nucleotide sequence ID" value="NZ_JACOMF010000003.1"/>
</dbReference>
<dbReference type="EMBL" id="JACOMF010000003">
    <property type="protein sequence ID" value="MBC4014621.1"/>
    <property type="molecule type" value="Genomic_DNA"/>
</dbReference>
<name>A0A9X0UCM0_9PROT</name>
<organism evidence="3 4">
    <name type="scientific">Siccirubricoccus deserti</name>
    <dbReference type="NCBI Taxonomy" id="2013562"/>
    <lineage>
        <taxon>Bacteria</taxon>
        <taxon>Pseudomonadati</taxon>
        <taxon>Pseudomonadota</taxon>
        <taxon>Alphaproteobacteria</taxon>
        <taxon>Acetobacterales</taxon>
        <taxon>Roseomonadaceae</taxon>
        <taxon>Siccirubricoccus</taxon>
    </lineage>
</organism>
<reference evidence="3" key="1">
    <citation type="submission" date="2020-08" db="EMBL/GenBank/DDBJ databases">
        <authorList>
            <person name="Hu Y."/>
            <person name="Nguyen S.V."/>
            <person name="Li F."/>
            <person name="Fanning S."/>
        </authorList>
    </citation>
    <scope>NUCLEOTIDE SEQUENCE</scope>
    <source>
        <strain evidence="3">SYSU D8009</strain>
    </source>
</reference>
<feature type="region of interest" description="Disordered" evidence="1">
    <location>
        <begin position="246"/>
        <end position="266"/>
    </location>
</feature>
<evidence type="ECO:0000313" key="4">
    <source>
        <dbReference type="Proteomes" id="UP000600101"/>
    </source>
</evidence>
<keyword evidence="4" id="KW-1185">Reference proteome</keyword>
<comment type="caution">
    <text evidence="3">The sequence shown here is derived from an EMBL/GenBank/DDBJ whole genome shotgun (WGS) entry which is preliminary data.</text>
</comment>
<evidence type="ECO:0000256" key="1">
    <source>
        <dbReference type="SAM" id="MobiDB-lite"/>
    </source>
</evidence>